<evidence type="ECO:0000256" key="1">
    <source>
        <dbReference type="ARBA" id="ARBA00007734"/>
    </source>
</evidence>
<dbReference type="GO" id="GO:0016798">
    <property type="term" value="F:hydrolase activity, acting on glycosyl bonds"/>
    <property type="evidence" value="ECO:0007669"/>
    <property type="project" value="UniProtKB-KW"/>
</dbReference>
<dbReference type="EC" id="3.2.1.-" evidence="6"/>
<feature type="compositionally biased region" description="Basic and acidic residues" evidence="3">
    <location>
        <begin position="181"/>
        <end position="191"/>
    </location>
</feature>
<keyword evidence="4" id="KW-0732">Signal</keyword>
<dbReference type="EMBL" id="AP018827">
    <property type="protein sequence ID" value="BBF80267.1"/>
    <property type="molecule type" value="Genomic_DNA"/>
</dbReference>
<evidence type="ECO:0000256" key="4">
    <source>
        <dbReference type="SAM" id="SignalP"/>
    </source>
</evidence>
<dbReference type="OrthoDB" id="9801695at2"/>
<evidence type="ECO:0000259" key="5">
    <source>
        <dbReference type="Pfam" id="PF01464"/>
    </source>
</evidence>
<dbReference type="PANTHER" id="PTHR37423:SF2">
    <property type="entry name" value="MEMBRANE-BOUND LYTIC MUREIN TRANSGLYCOSYLASE C"/>
    <property type="match status" value="1"/>
</dbReference>
<dbReference type="InterPro" id="IPR008258">
    <property type="entry name" value="Transglycosylase_SLT_dom_1"/>
</dbReference>
<dbReference type="InterPro" id="IPR023346">
    <property type="entry name" value="Lysozyme-like_dom_sf"/>
</dbReference>
<dbReference type="SUPFAM" id="SSF53955">
    <property type="entry name" value="Lysozyme-like"/>
    <property type="match status" value="1"/>
</dbReference>
<dbReference type="Proteomes" id="UP000278756">
    <property type="component" value="Chromosome 1"/>
</dbReference>
<name>A0A3G9G0Q0_9CAUL</name>
<protein>
    <submittedName>
        <fullName evidence="6">Membrane-bound lytic murein transglycosylase C</fullName>
        <ecNumber evidence="6">3.2.1.-</ecNumber>
    </submittedName>
</protein>
<evidence type="ECO:0000256" key="2">
    <source>
        <dbReference type="ARBA" id="ARBA00009387"/>
    </source>
</evidence>
<feature type="region of interest" description="Disordered" evidence="3">
    <location>
        <begin position="161"/>
        <end position="191"/>
    </location>
</feature>
<sequence length="191" mass="21039">MIRWKSLLSALGLMLTPVESHAQTSSALQRWAEPVREASQRFGVPEDWIYRVMQAESGGHTHLKGQPIRSKVGAMGLMQLMPGTWSDMRMTHNLGADPDDPRDNILAGTAYLRAMFDQFGYPGLFAAYNAGPARYAASLKGETLPAETRAYLKKLVPENQPPVTDVPSLTPSERGLFAIKRTAEDGQGREP</sequence>
<evidence type="ECO:0000256" key="3">
    <source>
        <dbReference type="SAM" id="MobiDB-lite"/>
    </source>
</evidence>
<keyword evidence="6" id="KW-0378">Hydrolase</keyword>
<dbReference type="AlphaFoldDB" id="A0A3G9G0Q0"/>
<feature type="domain" description="Transglycosylase SLT" evidence="5">
    <location>
        <begin position="34"/>
        <end position="137"/>
    </location>
</feature>
<comment type="similarity">
    <text evidence="1">Belongs to the transglycosylase Slt family.</text>
</comment>
<feature type="signal peptide" evidence="4">
    <location>
        <begin position="1"/>
        <end position="22"/>
    </location>
</feature>
<dbReference type="RefSeq" id="WP_126420489.1">
    <property type="nucleotide sequence ID" value="NZ_AP018827.1"/>
</dbReference>
<evidence type="ECO:0000313" key="6">
    <source>
        <dbReference type="EMBL" id="BBF80267.1"/>
    </source>
</evidence>
<comment type="similarity">
    <text evidence="2">Belongs to the virb1 family.</text>
</comment>
<proteinExistence type="inferred from homology"/>
<reference evidence="7" key="2">
    <citation type="journal article" date="2017" name="Plant Physiol. Biochem.">
        <title>Differential oxidative and antioxidative response of duckweed Lemna minor toward plant growth promoting/inhibiting bacteria.</title>
        <authorList>
            <person name="Ishizawa H."/>
            <person name="Kuroda M."/>
            <person name="Morikawa M."/>
            <person name="Ike M."/>
        </authorList>
    </citation>
    <scope>NUCLEOTIDE SEQUENCE [LARGE SCALE GENOMIC DNA]</scope>
    <source>
        <strain evidence="7">M6</strain>
    </source>
</reference>
<gene>
    <name evidence="6" type="ORF">EM6_0846</name>
</gene>
<dbReference type="Pfam" id="PF01464">
    <property type="entry name" value="SLT"/>
    <property type="match status" value="1"/>
</dbReference>
<organism evidence="6 7">
    <name type="scientific">Asticcacaulis excentricus</name>
    <dbReference type="NCBI Taxonomy" id="78587"/>
    <lineage>
        <taxon>Bacteria</taxon>
        <taxon>Pseudomonadati</taxon>
        <taxon>Pseudomonadota</taxon>
        <taxon>Alphaproteobacteria</taxon>
        <taxon>Caulobacterales</taxon>
        <taxon>Caulobacteraceae</taxon>
        <taxon>Asticcacaulis</taxon>
    </lineage>
</organism>
<evidence type="ECO:0000313" key="7">
    <source>
        <dbReference type="Proteomes" id="UP000278756"/>
    </source>
</evidence>
<feature type="chain" id="PRO_5018079449" evidence="4">
    <location>
        <begin position="23"/>
        <end position="191"/>
    </location>
</feature>
<dbReference type="CDD" id="cd00254">
    <property type="entry name" value="LT-like"/>
    <property type="match status" value="1"/>
</dbReference>
<dbReference type="Gene3D" id="1.10.530.10">
    <property type="match status" value="1"/>
</dbReference>
<keyword evidence="6" id="KW-0326">Glycosidase</keyword>
<accession>A0A3G9G0Q0</accession>
<dbReference type="PANTHER" id="PTHR37423">
    <property type="entry name" value="SOLUBLE LYTIC MUREIN TRANSGLYCOSYLASE-RELATED"/>
    <property type="match status" value="1"/>
</dbReference>
<reference evidence="7" key="1">
    <citation type="journal article" date="2017" name="Biotechnol. Biofuels">
        <title>Evaluation of environmental bacterial communities as a factor affecting the growth of duckweed Lemna minor.</title>
        <authorList>
            <person name="Ishizawa H."/>
            <person name="Kuroda M."/>
            <person name="Morikawa M."/>
            <person name="Ike M."/>
        </authorList>
    </citation>
    <scope>NUCLEOTIDE SEQUENCE [LARGE SCALE GENOMIC DNA]</scope>
    <source>
        <strain evidence="7">M6</strain>
    </source>
</reference>